<sequence>MNTADFASSTVTSSASVTAIAFLRFIAKIKLPLAVKGENNSVLSTAQMAQQADSSSALSPQVVGNAFVEQYYCILHQNPDVVHRFYQESSMVSRPDQSGSMTSVTTIKEINDMIVSLDYQNYNVQIFSADAQASYDNGLTVLVTGCLIGKDNVRRKFTQSFFLAPQDKGYFVLNDILRYVDEIDDKDGSAGLTINDVDENAPAAPLTPDPEPTQVPNNTVLNHVNPVNEDAKSSNEASHPLDNGQVLVAEKAVAADPPVVASQNDARPAKEPAASKNEEEAPKKSFASVVHDLNKSKAPFNVIMRAPSLKTVESSRATAAPKVAAPPSSNSSLERNNDHAAKGHSIFVGNLPDSATVDQLKLIFEQFGTVKPDGIQVRSQKQTGNCFGFVEFESASSVQSVLKMIITLILTWVAGNSNGGRFPLNQGGYRDNNFRGRGNYNEGRNYQRNDYEKRGDFSGRGRVNNGRNGEVNHKGPEGGIKVARQGPSQGGMMK</sequence>
<organism evidence="1 2">
    <name type="scientific">Citrus sinensis</name>
    <name type="common">Sweet orange</name>
    <name type="synonym">Citrus aurantium var. sinensis</name>
    <dbReference type="NCBI Taxonomy" id="2711"/>
    <lineage>
        <taxon>Eukaryota</taxon>
        <taxon>Viridiplantae</taxon>
        <taxon>Streptophyta</taxon>
        <taxon>Embryophyta</taxon>
        <taxon>Tracheophyta</taxon>
        <taxon>Spermatophyta</taxon>
        <taxon>Magnoliopsida</taxon>
        <taxon>eudicotyledons</taxon>
        <taxon>Gunneridae</taxon>
        <taxon>Pentapetalae</taxon>
        <taxon>rosids</taxon>
        <taxon>malvids</taxon>
        <taxon>Sapindales</taxon>
        <taxon>Rutaceae</taxon>
        <taxon>Aurantioideae</taxon>
        <taxon>Citrus</taxon>
    </lineage>
</organism>
<accession>A0ACB8LH52</accession>
<reference evidence="2" key="1">
    <citation type="journal article" date="2023" name="Hortic. Res.">
        <title>A chromosome-level phased genome enabling allele-level studies in sweet orange: a case study on citrus Huanglongbing tolerance.</title>
        <authorList>
            <person name="Wu B."/>
            <person name="Yu Q."/>
            <person name="Deng Z."/>
            <person name="Duan Y."/>
            <person name="Luo F."/>
            <person name="Gmitter F. Jr."/>
        </authorList>
    </citation>
    <scope>NUCLEOTIDE SEQUENCE [LARGE SCALE GENOMIC DNA]</scope>
    <source>
        <strain evidence="2">cv. Valencia</strain>
    </source>
</reference>
<dbReference type="EMBL" id="CM039173">
    <property type="protein sequence ID" value="KAH9772375.1"/>
    <property type="molecule type" value="Genomic_DNA"/>
</dbReference>
<protein>
    <submittedName>
        <fullName evidence="1">Nuclear transport factor 2</fullName>
    </submittedName>
</protein>
<name>A0ACB8LH52_CITSI</name>
<evidence type="ECO:0000313" key="1">
    <source>
        <dbReference type="EMBL" id="KAH9772375.1"/>
    </source>
</evidence>
<proteinExistence type="predicted"/>
<evidence type="ECO:0000313" key="2">
    <source>
        <dbReference type="Proteomes" id="UP000829398"/>
    </source>
</evidence>
<comment type="caution">
    <text evidence="1">The sequence shown here is derived from an EMBL/GenBank/DDBJ whole genome shotgun (WGS) entry which is preliminary data.</text>
</comment>
<gene>
    <name evidence="1" type="ORF">KPL71_013004</name>
</gene>
<keyword evidence="2" id="KW-1185">Reference proteome</keyword>
<dbReference type="Proteomes" id="UP000829398">
    <property type="component" value="Chromosome 4"/>
</dbReference>